<feature type="domain" description="Copper amine oxidase N2-terminal" evidence="14">
    <location>
        <begin position="45"/>
        <end position="126"/>
    </location>
</feature>
<dbReference type="Pfam" id="PF02727">
    <property type="entry name" value="Cu_amine_oxidN2"/>
    <property type="match status" value="2"/>
</dbReference>
<comment type="cofactor">
    <cofactor evidence="1">
        <name>Cu cation</name>
        <dbReference type="ChEBI" id="CHEBI:23378"/>
    </cofactor>
</comment>
<keyword evidence="12" id="KW-0472">Membrane</keyword>
<dbReference type="GO" id="GO:0008131">
    <property type="term" value="F:primary methylamine oxidase activity"/>
    <property type="evidence" value="ECO:0007669"/>
    <property type="project" value="InterPro"/>
</dbReference>
<dbReference type="SUPFAM" id="SSF49998">
    <property type="entry name" value="Amine oxidase catalytic domain"/>
    <property type="match status" value="2"/>
</dbReference>
<evidence type="ECO:0000256" key="11">
    <source>
        <dbReference type="RuleBase" id="RU000672"/>
    </source>
</evidence>
<comment type="PTM">
    <text evidence="10 11">Topaquinone (TPQ) is generated by copper-dependent autoxidation of a specific tyrosyl residue.</text>
</comment>
<dbReference type="Proteomes" id="UP000298416">
    <property type="component" value="Unassembled WGS sequence"/>
</dbReference>
<evidence type="ECO:0000256" key="9">
    <source>
        <dbReference type="PIRSR" id="PIRSR600269-50"/>
    </source>
</evidence>
<sequence length="1367" mass="153200">MEGNSFLRRLFLISAVASVVLLTLIALPTKPNPPNNPIKDDIPHHPLDPLTVQEMTQAHKAVKSFFAGKVYGVHSLVLEEPDKEAVRSWRRGQPLPPRKASVIARAARTNYVLTVGLESGEVTQHDAAHISGYPMLTLEEMGSVMYAPFSNADFNRTILSRGVDLADVACLPFSPGWFGEAENGRRLVKLECFTMKDTANFYMRPIEGVIVVTDVDTNQVVEIVEKGNHIPIPKAEGTDYRLDVANGAVIKLKSPVSMEQPNGPNFVIEEEHLVKWANWEFHLKPDPRAGVVISQAKVRDPETGVMRDVMYQGFSSELFVPYMDPEEAWYFKTYMDAGEYGFGLQALPLEPLNDCPRNAKYMDAVFAASDGTPYVRSNMICLFERYAGDAAWRHTENPITGELIREARPKISLVARMVASLANYDYVVDWEFHADGLINVKVSLTGIVIVKGTNYVNMNQVNEDEAELYGTLLSDNIVGVVHDHYINFYLDMDVDGSDNSFVNVHLQRAYTNGKSPRKSFMKVNKTVAKTEKDAQIKLKLTDPSEFHIINPNKTSRVGNPAGYKVVPAGTAASLLDPHDAPQMRNAFTNNQIWVTPYNKSERWSGGLFAYQSHGEDTLQVWSDRNPVLRIAPYVESELPKHRVEWKMDARNVLFLFSAVLLTLLTLSILSSPPSHKAELLDCAPHSSLCHRHASNNRKRPAFLQTPTKYIRRRHSAAVPHHPLDPLTVTEIHRVKEIIQNHHLFINKAYALHSVVLQEPEKQAVLRWRNGNPLPPRKAAIVARVGGATLVLTADVGSGEVVRHETGRPSGYPTMTVEDMTSATWAPLASAEFNRTVVARGVDLADLACLPLSTGWFGKNEENRRLVKVQCYTTEGTANFYMRPIEGLTVVVDLDTHEILEITEKGRDIPIPNAANTDYRFTAQNSYQRLVNPISLEQPKGPSFTVEDNHLVKWANWEFHLKPDPRAGVIISRAMVRDPWTGEMRNVMYKGLTSELFVPYMDPTDAWYFKTYMDAGEYGFGLQAMPLDPLNDCPRNAYYMDGVFAAADGTPYVRSSMVCVFESYAGDIAWRHAESPITGMEIREVRPKVTLVVRMAASVANYDYIVDWEFQTDGLIRIKVGLSGILMVKGSTYSNTNQVNNEEDLYGTLLSENVIGVIHDHFITFYLDMDVDCANNSFVKVNLQREYASPAESPRMSYLKAVRKVAKTEKDAQVKINLHDPSEFHIVNPTKKTRVGNPVGYKLVPSGTAANLLDPNDPPQQRGAFTNNQIWVTPYNTSEQWAGGAFVSQSHGDDTLQVWDRSIEKKDIVVWYTLGFHHVPCQEDFPIMPTVSSSFDLKPVNFFESNPILNIPPNFENDLPVCKADASA</sequence>
<evidence type="ECO:0000256" key="4">
    <source>
        <dbReference type="ARBA" id="ARBA00022723"/>
    </source>
</evidence>
<comment type="cofactor">
    <cofactor evidence="11">
        <name>Cu cation</name>
        <dbReference type="ChEBI" id="CHEBI:23378"/>
    </cofactor>
    <text evidence="11">Contains 1 topaquinone per subunit.</text>
</comment>
<evidence type="ECO:0000256" key="8">
    <source>
        <dbReference type="ARBA" id="ARBA00023157"/>
    </source>
</evidence>
<dbReference type="SUPFAM" id="SSF54416">
    <property type="entry name" value="Amine oxidase N-terminal region"/>
    <property type="match status" value="4"/>
</dbReference>
<feature type="domain" description="Copper amine oxidase N2-terminal" evidence="14">
    <location>
        <begin position="721"/>
        <end position="802"/>
    </location>
</feature>
<dbReference type="InterPro" id="IPR015802">
    <property type="entry name" value="Cu_amine_oxidase_N3"/>
</dbReference>
<feature type="active site" description="Proton acceptor" evidence="9">
    <location>
        <position position="1013"/>
    </location>
</feature>
<dbReference type="PROSITE" id="PS01165">
    <property type="entry name" value="COPPER_AMINE_OXID_2"/>
    <property type="match status" value="1"/>
</dbReference>
<evidence type="ECO:0000256" key="2">
    <source>
        <dbReference type="ARBA" id="ARBA00007983"/>
    </source>
</evidence>
<reference evidence="16" key="2">
    <citation type="submission" date="2020-08" db="EMBL/GenBank/DDBJ databases">
        <title>Plant Genome Project.</title>
        <authorList>
            <person name="Zhang R.-G."/>
        </authorList>
    </citation>
    <scope>NUCLEOTIDE SEQUENCE</scope>
    <source>
        <strain evidence="16">Huo1</strain>
        <tissue evidence="16">Leaf</tissue>
    </source>
</reference>
<dbReference type="GO" id="GO:0005507">
    <property type="term" value="F:copper ion binding"/>
    <property type="evidence" value="ECO:0007669"/>
    <property type="project" value="InterPro"/>
</dbReference>
<evidence type="ECO:0000256" key="7">
    <source>
        <dbReference type="ARBA" id="ARBA00023008"/>
    </source>
</evidence>
<evidence type="ECO:0000256" key="6">
    <source>
        <dbReference type="ARBA" id="ARBA00023002"/>
    </source>
</evidence>
<protein>
    <recommendedName>
        <fullName evidence="11">Amine oxidase</fullName>
        <ecNumber evidence="11">1.4.3.-</ecNumber>
    </recommendedName>
</protein>
<feature type="transmembrane region" description="Helical" evidence="12">
    <location>
        <begin position="6"/>
        <end position="27"/>
    </location>
</feature>
<feature type="domain" description="Copper amine oxidase N3-terminal" evidence="15">
    <location>
        <begin position="134"/>
        <end position="233"/>
    </location>
</feature>
<keyword evidence="6 11" id="KW-0560">Oxidoreductase</keyword>
<keyword evidence="12" id="KW-0812">Transmembrane</keyword>
<dbReference type="InterPro" id="IPR015800">
    <property type="entry name" value="Cu_amine_oxidase_N2"/>
</dbReference>
<keyword evidence="12" id="KW-1133">Transmembrane helix</keyword>
<dbReference type="GO" id="GO:0009308">
    <property type="term" value="P:amine metabolic process"/>
    <property type="evidence" value="ECO:0007669"/>
    <property type="project" value="UniProtKB-UniRule"/>
</dbReference>
<dbReference type="InterPro" id="IPR015798">
    <property type="entry name" value="Cu_amine_oxidase_C"/>
</dbReference>
<organism evidence="16">
    <name type="scientific">Salvia splendens</name>
    <name type="common">Scarlet sage</name>
    <dbReference type="NCBI Taxonomy" id="180675"/>
    <lineage>
        <taxon>Eukaryota</taxon>
        <taxon>Viridiplantae</taxon>
        <taxon>Streptophyta</taxon>
        <taxon>Embryophyta</taxon>
        <taxon>Tracheophyta</taxon>
        <taxon>Spermatophyta</taxon>
        <taxon>Magnoliopsida</taxon>
        <taxon>eudicotyledons</taxon>
        <taxon>Gunneridae</taxon>
        <taxon>Pentapetalae</taxon>
        <taxon>asterids</taxon>
        <taxon>lamiids</taxon>
        <taxon>Lamiales</taxon>
        <taxon>Lamiaceae</taxon>
        <taxon>Nepetoideae</taxon>
        <taxon>Mentheae</taxon>
        <taxon>Salviinae</taxon>
        <taxon>Salvia</taxon>
        <taxon>Salvia subgen. Calosphace</taxon>
        <taxon>core Calosphace</taxon>
    </lineage>
</organism>
<dbReference type="Pfam" id="PF01179">
    <property type="entry name" value="Cu_amine_oxid"/>
    <property type="match status" value="2"/>
</dbReference>
<dbReference type="InterPro" id="IPR016182">
    <property type="entry name" value="Cu_amine_oxidase_N-reg"/>
</dbReference>
<dbReference type="InterPro" id="IPR036460">
    <property type="entry name" value="Cu_amine_oxidase_C_sf"/>
</dbReference>
<keyword evidence="7 11" id="KW-0186">Copper</keyword>
<dbReference type="FunFam" id="3.10.450.40:FF:000005">
    <property type="entry name" value="Amine oxidase"/>
    <property type="match status" value="1"/>
</dbReference>
<dbReference type="InterPro" id="IPR000269">
    <property type="entry name" value="Cu_amine_oxidase"/>
</dbReference>
<feature type="domain" description="Copper amine oxidase catalytic" evidence="13">
    <location>
        <begin position="258"/>
        <end position="626"/>
    </location>
</feature>
<dbReference type="GO" id="GO:0048038">
    <property type="term" value="F:quinone binding"/>
    <property type="evidence" value="ECO:0007669"/>
    <property type="project" value="InterPro"/>
</dbReference>
<feature type="domain" description="Copper amine oxidase catalytic" evidence="13">
    <location>
        <begin position="935"/>
        <end position="1347"/>
    </location>
</feature>
<evidence type="ECO:0000256" key="5">
    <source>
        <dbReference type="ARBA" id="ARBA00022772"/>
    </source>
</evidence>
<keyword evidence="8" id="KW-1015">Disulfide bond</keyword>
<feature type="domain" description="Copper amine oxidase N3-terminal" evidence="15">
    <location>
        <begin position="812"/>
        <end position="911"/>
    </location>
</feature>
<keyword evidence="5 9" id="KW-0801">TPQ</keyword>
<name>A0A8X8ZVT7_SALSN</name>
<dbReference type="InterPro" id="IPR049947">
    <property type="entry name" value="Cu_Am_Ox_Cu-bd"/>
</dbReference>
<keyword evidence="17" id="KW-1185">Reference proteome</keyword>
<keyword evidence="4 11" id="KW-0479">Metal-binding</keyword>
<dbReference type="InterPro" id="IPR049948">
    <property type="entry name" value="Cu_Am_ox_TPQ-bd"/>
</dbReference>
<evidence type="ECO:0000256" key="10">
    <source>
        <dbReference type="PIRSR" id="PIRSR600269-51"/>
    </source>
</evidence>
<comment type="similarity">
    <text evidence="2 11">Belongs to the copper/topaquinone oxidase family.</text>
</comment>
<feature type="active site" description="Schiff-base intermediate with substrate; via topaquinone" evidence="9">
    <location>
        <position position="1101"/>
    </location>
</feature>
<dbReference type="EC" id="1.4.3.-" evidence="11"/>
<dbReference type="FunFam" id="2.70.98.20:FF:000004">
    <property type="entry name" value="Amine oxidase"/>
    <property type="match status" value="2"/>
</dbReference>
<dbReference type="PANTHER" id="PTHR10638:SF41">
    <property type="entry name" value="AMINE OXIDASE"/>
    <property type="match status" value="1"/>
</dbReference>
<evidence type="ECO:0000259" key="14">
    <source>
        <dbReference type="Pfam" id="PF02727"/>
    </source>
</evidence>
<dbReference type="Gene3D" id="2.70.98.20">
    <property type="entry name" value="Copper amine oxidase, catalytic domain"/>
    <property type="match status" value="2"/>
</dbReference>
<evidence type="ECO:0000259" key="15">
    <source>
        <dbReference type="Pfam" id="PF02728"/>
    </source>
</evidence>
<evidence type="ECO:0000256" key="12">
    <source>
        <dbReference type="SAM" id="Phobius"/>
    </source>
</evidence>
<dbReference type="PROSITE" id="PS01164">
    <property type="entry name" value="COPPER_AMINE_OXID_1"/>
    <property type="match status" value="1"/>
</dbReference>
<evidence type="ECO:0000313" key="16">
    <source>
        <dbReference type="EMBL" id="KAG6418813.1"/>
    </source>
</evidence>
<evidence type="ECO:0000313" key="17">
    <source>
        <dbReference type="Proteomes" id="UP000298416"/>
    </source>
</evidence>
<proteinExistence type="inferred from homology"/>
<dbReference type="Pfam" id="PF02728">
    <property type="entry name" value="Cu_amine_oxidN3"/>
    <property type="match status" value="2"/>
</dbReference>
<dbReference type="EMBL" id="PNBA02000007">
    <property type="protein sequence ID" value="KAG6418813.1"/>
    <property type="molecule type" value="Genomic_DNA"/>
</dbReference>
<evidence type="ECO:0000256" key="3">
    <source>
        <dbReference type="ARBA" id="ARBA00011738"/>
    </source>
</evidence>
<reference evidence="16" key="1">
    <citation type="submission" date="2018-01" db="EMBL/GenBank/DDBJ databases">
        <authorList>
            <person name="Mao J.F."/>
        </authorList>
    </citation>
    <scope>NUCLEOTIDE SEQUENCE</scope>
    <source>
        <strain evidence="16">Huo1</strain>
        <tissue evidence="16">Leaf</tissue>
    </source>
</reference>
<evidence type="ECO:0000259" key="13">
    <source>
        <dbReference type="Pfam" id="PF01179"/>
    </source>
</evidence>
<comment type="caution">
    <text evidence="16">The sequence shown here is derived from an EMBL/GenBank/DDBJ whole genome shotgun (WGS) entry which is preliminary data.</text>
</comment>
<dbReference type="PANTHER" id="PTHR10638">
    <property type="entry name" value="COPPER AMINE OXIDASE"/>
    <property type="match status" value="1"/>
</dbReference>
<dbReference type="Gene3D" id="3.10.450.40">
    <property type="match status" value="4"/>
</dbReference>
<accession>A0A8X8ZVT7</accession>
<evidence type="ECO:0000256" key="1">
    <source>
        <dbReference type="ARBA" id="ARBA00001935"/>
    </source>
</evidence>
<feature type="modified residue" description="2',4',5'-topaquinone" evidence="10">
    <location>
        <position position="1101"/>
    </location>
</feature>
<gene>
    <name evidence="16" type="ORF">SASPL_121018</name>
</gene>
<comment type="subunit">
    <text evidence="3">Homodimer.</text>
</comment>